<evidence type="ECO:0000256" key="4">
    <source>
        <dbReference type="ARBA" id="ARBA00022989"/>
    </source>
</evidence>
<keyword evidence="3 6" id="KW-0812">Transmembrane</keyword>
<dbReference type="SUPFAM" id="SSF103473">
    <property type="entry name" value="MFS general substrate transporter"/>
    <property type="match status" value="1"/>
</dbReference>
<reference evidence="8 9" key="1">
    <citation type="journal article" date="2017" name="Genome Announc.">
        <title>Complete Genome Sequences of Two Acetylene-Fermenting Pelobacter acetylenicus Strains.</title>
        <authorList>
            <person name="Sutton J.M."/>
            <person name="Baesman S.M."/>
            <person name="Fierst J.L."/>
            <person name="Poret-Peterson A.T."/>
            <person name="Oremland R.S."/>
            <person name="Dunlap D.S."/>
            <person name="Akob D.M."/>
        </authorList>
    </citation>
    <scope>NUCLEOTIDE SEQUENCE [LARGE SCALE GENOMIC DNA]</scope>
    <source>
        <strain evidence="8 9">SFB93</strain>
    </source>
</reference>
<feature type="domain" description="Major facilitator superfamily (MFS) profile" evidence="7">
    <location>
        <begin position="1"/>
        <end position="381"/>
    </location>
</feature>
<keyword evidence="9" id="KW-1185">Reference proteome</keyword>
<keyword evidence="4 6" id="KW-1133">Transmembrane helix</keyword>
<dbReference type="GO" id="GO:0022857">
    <property type="term" value="F:transmembrane transporter activity"/>
    <property type="evidence" value="ECO:0007669"/>
    <property type="project" value="InterPro"/>
</dbReference>
<dbReference type="InterPro" id="IPR020846">
    <property type="entry name" value="MFS_dom"/>
</dbReference>
<evidence type="ECO:0000256" key="1">
    <source>
        <dbReference type="ARBA" id="ARBA00004651"/>
    </source>
</evidence>
<feature type="transmembrane region" description="Helical" evidence="6">
    <location>
        <begin position="31"/>
        <end position="54"/>
    </location>
</feature>
<feature type="transmembrane region" description="Helical" evidence="6">
    <location>
        <begin position="293"/>
        <end position="319"/>
    </location>
</feature>
<evidence type="ECO:0000256" key="3">
    <source>
        <dbReference type="ARBA" id="ARBA00022692"/>
    </source>
</evidence>
<evidence type="ECO:0000313" key="8">
    <source>
        <dbReference type="EMBL" id="APG29136.1"/>
    </source>
</evidence>
<gene>
    <name evidence="8" type="ORF">A7E78_12950</name>
</gene>
<feature type="transmembrane region" description="Helical" evidence="6">
    <location>
        <begin position="268"/>
        <end position="287"/>
    </location>
</feature>
<dbReference type="STRING" id="1842532.A7E78_12950"/>
<keyword evidence="2" id="KW-1003">Cell membrane</keyword>
<evidence type="ECO:0000256" key="5">
    <source>
        <dbReference type="ARBA" id="ARBA00023136"/>
    </source>
</evidence>
<dbReference type="InterPro" id="IPR011701">
    <property type="entry name" value="MFS"/>
</dbReference>
<proteinExistence type="predicted"/>
<dbReference type="InterPro" id="IPR050189">
    <property type="entry name" value="MFS_Efflux_Transporters"/>
</dbReference>
<feature type="transmembrane region" description="Helical" evidence="6">
    <location>
        <begin position="94"/>
        <end position="113"/>
    </location>
</feature>
<dbReference type="CDD" id="cd17325">
    <property type="entry name" value="MFS_MdtG_SLC18_like"/>
    <property type="match status" value="1"/>
</dbReference>
<dbReference type="KEGG" id="pef:A7E78_12950"/>
<organism evidence="8 9">
    <name type="scientific">Syntrophotalea acetylenivorans</name>
    <dbReference type="NCBI Taxonomy" id="1842532"/>
    <lineage>
        <taxon>Bacteria</taxon>
        <taxon>Pseudomonadati</taxon>
        <taxon>Thermodesulfobacteriota</taxon>
        <taxon>Desulfuromonadia</taxon>
        <taxon>Desulfuromonadales</taxon>
        <taxon>Syntrophotaleaceae</taxon>
        <taxon>Syntrophotalea</taxon>
    </lineage>
</organism>
<dbReference type="Proteomes" id="UP000182517">
    <property type="component" value="Chromosome"/>
</dbReference>
<sequence>MLLCCVISLLCYVASYIRMPVVPKLAIDLGISPAGIGRINAAFFLTAGVAAFPLGRLSDLVGKKQVAMGGLVSLSAAGFLLAFSSTFLQLVTGYILVGLGMAAFGSAMMSLVTDLSTSARLGRAYGWYTLTLYAGMSFGPALGGLLAGKMALARVLLLAAVLTTLVTVIAKVFLPATTAESHRRDHHRTAGSALRTLLRNRPLLGCWVATLGACFSMGMFLTFYPVYAYAEGFNTSQVGIVFLFHGVGNGLIRLPSGYFSDHVGDRRFLVFVGLAGCSLAMVVLGLANTLGLANVGAATLGLSLGVAFPSLGASIGEVVPRHLRGAAMGGFNACIFLGMLANAMLMGVAIEIIGYGNCFWLSALVNGLLAGLALVLMRGMRKKPCPAT</sequence>
<dbReference type="PANTHER" id="PTHR43124">
    <property type="entry name" value="PURINE EFFLUX PUMP PBUE"/>
    <property type="match status" value="1"/>
</dbReference>
<protein>
    <recommendedName>
        <fullName evidence="7">Major facilitator superfamily (MFS) profile domain-containing protein</fullName>
    </recommendedName>
</protein>
<dbReference type="Gene3D" id="1.20.1250.20">
    <property type="entry name" value="MFS general substrate transporter like domains"/>
    <property type="match status" value="2"/>
</dbReference>
<dbReference type="PRINTS" id="PR01035">
    <property type="entry name" value="TCRTETA"/>
</dbReference>
<evidence type="ECO:0000259" key="7">
    <source>
        <dbReference type="PROSITE" id="PS50850"/>
    </source>
</evidence>
<comment type="subcellular location">
    <subcellularLocation>
        <location evidence="1">Cell membrane</location>
        <topology evidence="1">Multi-pass membrane protein</topology>
    </subcellularLocation>
</comment>
<feature type="transmembrane region" description="Helical" evidence="6">
    <location>
        <begin position="331"/>
        <end position="353"/>
    </location>
</feature>
<evidence type="ECO:0000313" key="9">
    <source>
        <dbReference type="Proteomes" id="UP000182517"/>
    </source>
</evidence>
<dbReference type="GO" id="GO:0005886">
    <property type="term" value="C:plasma membrane"/>
    <property type="evidence" value="ECO:0007669"/>
    <property type="project" value="UniProtKB-SubCell"/>
</dbReference>
<evidence type="ECO:0000256" key="2">
    <source>
        <dbReference type="ARBA" id="ARBA00022475"/>
    </source>
</evidence>
<feature type="transmembrane region" description="Helical" evidence="6">
    <location>
        <begin position="66"/>
        <end position="88"/>
    </location>
</feature>
<dbReference type="InterPro" id="IPR036259">
    <property type="entry name" value="MFS_trans_sf"/>
</dbReference>
<dbReference type="PROSITE" id="PS50850">
    <property type="entry name" value="MFS"/>
    <property type="match status" value="1"/>
</dbReference>
<feature type="transmembrane region" description="Helical" evidence="6">
    <location>
        <begin position="152"/>
        <end position="174"/>
    </location>
</feature>
<keyword evidence="5 6" id="KW-0472">Membrane</keyword>
<evidence type="ECO:0000256" key="6">
    <source>
        <dbReference type="SAM" id="Phobius"/>
    </source>
</evidence>
<dbReference type="AlphaFoldDB" id="A0A1L3GT51"/>
<dbReference type="PANTHER" id="PTHR43124:SF3">
    <property type="entry name" value="CHLORAMPHENICOL EFFLUX PUMP RV0191"/>
    <property type="match status" value="1"/>
</dbReference>
<dbReference type="EMBL" id="CP015519">
    <property type="protein sequence ID" value="APG29136.1"/>
    <property type="molecule type" value="Genomic_DNA"/>
</dbReference>
<feature type="transmembrane region" description="Helical" evidence="6">
    <location>
        <begin position="125"/>
        <end position="146"/>
    </location>
</feature>
<name>A0A1L3GT51_9BACT</name>
<feature type="transmembrane region" description="Helical" evidence="6">
    <location>
        <begin position="359"/>
        <end position="377"/>
    </location>
</feature>
<dbReference type="InterPro" id="IPR001958">
    <property type="entry name" value="Tet-R_TetA/multi-R_MdtG-like"/>
</dbReference>
<dbReference type="Pfam" id="PF07690">
    <property type="entry name" value="MFS_1"/>
    <property type="match status" value="1"/>
</dbReference>
<feature type="transmembrane region" description="Helical" evidence="6">
    <location>
        <begin position="204"/>
        <end position="226"/>
    </location>
</feature>
<accession>A0A1L3GT51</accession>
<feature type="transmembrane region" description="Helical" evidence="6">
    <location>
        <begin position="238"/>
        <end position="256"/>
    </location>
</feature>